<proteinExistence type="predicted"/>
<dbReference type="EMBL" id="JBCFQL010000019">
    <property type="protein sequence ID" value="MFA9192691.1"/>
    <property type="molecule type" value="Genomic_DNA"/>
</dbReference>
<gene>
    <name evidence="1" type="ORF">AAGV28_15035</name>
</gene>
<accession>A0ABV4TI87</accession>
<organism evidence="1 2">
    <name type="scientific">Flavobacterium zubiriense</name>
    <dbReference type="NCBI Taxonomy" id="3138075"/>
    <lineage>
        <taxon>Bacteria</taxon>
        <taxon>Pseudomonadati</taxon>
        <taxon>Bacteroidota</taxon>
        <taxon>Flavobacteriia</taxon>
        <taxon>Flavobacteriales</taxon>
        <taxon>Flavobacteriaceae</taxon>
        <taxon>Flavobacterium</taxon>
    </lineage>
</organism>
<protein>
    <recommendedName>
        <fullName evidence="3">ATP-binding protein</fullName>
    </recommendedName>
</protein>
<dbReference type="RefSeq" id="WP_373407579.1">
    <property type="nucleotide sequence ID" value="NZ_JBCFQL010000019.1"/>
</dbReference>
<evidence type="ECO:0000313" key="1">
    <source>
        <dbReference type="EMBL" id="MFA9192691.1"/>
    </source>
</evidence>
<comment type="caution">
    <text evidence="1">The sequence shown here is derived from an EMBL/GenBank/DDBJ whole genome shotgun (WGS) entry which is preliminary data.</text>
</comment>
<name>A0ABV4TI87_9FLAO</name>
<dbReference type="Proteomes" id="UP001574169">
    <property type="component" value="Unassembled WGS sequence"/>
</dbReference>
<evidence type="ECO:0008006" key="3">
    <source>
        <dbReference type="Google" id="ProtNLM"/>
    </source>
</evidence>
<sequence>MNTYKENQFIKVEGVYLPTILKEIKKHENPIQSFFEAFTNSLESIKINKSSKGINEVDSVISLNIFFTKNLLSENLFQKFIIEDDGIGFNDEQFSRFTTLKDNRKGFYNKGSGRIQYIHCFGRCEFKSVFEEDGKYFERSFTISKSPTYLENNSVIKHNYTKEIEAKKSSTVLVLSDLLNEDDAKKLTISVSNLKIEILKRYLKYFCSHREILPRIILNEYVDEALTTTIEITKSEVPIPDKTEYFKVYYSSVLEQNSDITKLNESEDFELLSFKVKKTDLDKNSISLVSKDELVDNKDFKLRFKSLSPDESLEDMRYLVLVSSNYLNGKDCDTRGDLSIIKREDFRKSDELFSVGKKEILFEDIEDNVDDVINRIYPEINTKSQEKLSKINEIKNLFLFNDEVLQNFSINLNDSEDRIIEKLHNAESKISAKRDTKIFNQMNSLKNLNPADKNFDRDLTSTIEMLTKEIPIQNRTALTHYVARRKIILELFQTVLNRKLHVQKSGSRNNDEQLLHNILFQQSATNPNSSDLWLINEDFIYFKGSSEKQLSKLEINGEKVFKAKFTEEEDRYLLSLGENRTIKRPDVLLFPEEGKCIIIEFKTPEANVSEHLTQIDLYASLIRNYTEDNFQITTFYGYLIGESIEPRDVMGRVTRYEHSYHFDYLFRPSENVTGFDDRKNGSIYTEVIKYSTLLERAKKRNEIFIEKLNINDDFKIASEDPDYLPF</sequence>
<keyword evidence="2" id="KW-1185">Reference proteome</keyword>
<evidence type="ECO:0000313" key="2">
    <source>
        <dbReference type="Proteomes" id="UP001574169"/>
    </source>
</evidence>
<reference evidence="1 2" key="1">
    <citation type="submission" date="2024-04" db="EMBL/GenBank/DDBJ databases">
        <title>New Clade of Flavobacterium.</title>
        <authorList>
            <person name="Matos L."/>
            <person name="Proenca D.N."/>
            <person name="Fransisco R.M."/>
            <person name="Chung A.P."/>
            <person name="Maccario L."/>
            <person name="Sorensen S.J."/>
            <person name="Morais P.V."/>
        </authorList>
    </citation>
    <scope>NUCLEOTIDE SEQUENCE [LARGE SCALE GENOMIC DNA]</scope>
    <source>
        <strain evidence="1 2">FZUC8N2.13</strain>
    </source>
</reference>